<dbReference type="PANTHER" id="PTHR23148">
    <property type="entry name" value="SERINE/ARGININE REGULATED NUCLEAR MATRIX PROTEIN"/>
    <property type="match status" value="1"/>
</dbReference>
<feature type="domain" description="PWI" evidence="3">
    <location>
        <begin position="28"/>
        <end position="127"/>
    </location>
</feature>
<evidence type="ECO:0000259" key="3">
    <source>
        <dbReference type="PROSITE" id="PS51025"/>
    </source>
</evidence>
<dbReference type="EMBL" id="HBFA01026464">
    <property type="protein sequence ID" value="CAD8677101.1"/>
    <property type="molecule type" value="Transcribed_RNA"/>
</dbReference>
<dbReference type="InterPro" id="IPR052225">
    <property type="entry name" value="Ser/Arg_repetitive_matrix"/>
</dbReference>
<feature type="compositionally biased region" description="Basic and acidic residues" evidence="2">
    <location>
        <begin position="396"/>
        <end position="428"/>
    </location>
</feature>
<dbReference type="PROSITE" id="PS51035">
    <property type="entry name" value="BAG"/>
    <property type="match status" value="1"/>
</dbReference>
<dbReference type="InterPro" id="IPR002483">
    <property type="entry name" value="PWI_dom"/>
</dbReference>
<dbReference type="PROSITE" id="PS51025">
    <property type="entry name" value="PWI"/>
    <property type="match status" value="1"/>
</dbReference>
<feature type="compositionally biased region" description="Basic residues" evidence="2">
    <location>
        <begin position="429"/>
        <end position="441"/>
    </location>
</feature>
<evidence type="ECO:0000313" key="5">
    <source>
        <dbReference type="EMBL" id="CAD8677101.1"/>
    </source>
</evidence>
<dbReference type="GO" id="GO:0003723">
    <property type="term" value="F:RNA binding"/>
    <property type="evidence" value="ECO:0007669"/>
    <property type="project" value="TreeGrafter"/>
</dbReference>
<dbReference type="SUPFAM" id="SSF101233">
    <property type="entry name" value="PWI domain"/>
    <property type="match status" value="1"/>
</dbReference>
<feature type="compositionally biased region" description="Basic residues" evidence="2">
    <location>
        <begin position="205"/>
        <end position="218"/>
    </location>
</feature>
<dbReference type="InterPro" id="IPR036483">
    <property type="entry name" value="PWI_dom_sf"/>
</dbReference>
<gene>
    <name evidence="5" type="ORF">POBO1169_LOCUS13464</name>
</gene>
<accession>A0A7S0WPQ6</accession>
<dbReference type="AlphaFoldDB" id="A0A7S0WPQ6"/>
<dbReference type="InterPro" id="IPR003103">
    <property type="entry name" value="BAG_domain"/>
</dbReference>
<feature type="compositionally biased region" description="Basic and acidic residues" evidence="2">
    <location>
        <begin position="183"/>
        <end position="204"/>
    </location>
</feature>
<name>A0A7S0WPQ6_9CHLO</name>
<feature type="region of interest" description="Disordered" evidence="2">
    <location>
        <begin position="1"/>
        <end position="26"/>
    </location>
</feature>
<dbReference type="SMART" id="SM00264">
    <property type="entry name" value="BAG"/>
    <property type="match status" value="1"/>
</dbReference>
<protein>
    <recommendedName>
        <fullName evidence="6">PWI domain-containing protein</fullName>
    </recommendedName>
</protein>
<dbReference type="Pfam" id="PF01480">
    <property type="entry name" value="PWI"/>
    <property type="match status" value="1"/>
</dbReference>
<feature type="region of interest" description="Disordered" evidence="2">
    <location>
        <begin position="396"/>
        <end position="462"/>
    </location>
</feature>
<dbReference type="SMART" id="SM00311">
    <property type="entry name" value="PWI"/>
    <property type="match status" value="1"/>
</dbReference>
<reference evidence="5" key="1">
    <citation type="submission" date="2021-01" db="EMBL/GenBank/DDBJ databases">
        <authorList>
            <person name="Corre E."/>
            <person name="Pelletier E."/>
            <person name="Niang G."/>
            <person name="Scheremetjew M."/>
            <person name="Finn R."/>
            <person name="Kale V."/>
            <person name="Holt S."/>
            <person name="Cochrane G."/>
            <person name="Meng A."/>
            <person name="Brown T."/>
            <person name="Cohen L."/>
        </authorList>
    </citation>
    <scope>NUCLEOTIDE SEQUENCE</scope>
    <source>
        <strain evidence="5">CCMP722</strain>
    </source>
</reference>
<dbReference type="SUPFAM" id="SSF63491">
    <property type="entry name" value="BAG domain"/>
    <property type="match status" value="1"/>
</dbReference>
<organism evidence="5">
    <name type="scientific">Pyramimonas obovata</name>
    <dbReference type="NCBI Taxonomy" id="1411642"/>
    <lineage>
        <taxon>Eukaryota</taxon>
        <taxon>Viridiplantae</taxon>
        <taxon>Chlorophyta</taxon>
        <taxon>Pyramimonadophyceae</taxon>
        <taxon>Pyramimonadales</taxon>
        <taxon>Pyramimonadaceae</taxon>
        <taxon>Pyramimonas</taxon>
        <taxon>Pyramimonas incertae sedis</taxon>
    </lineage>
</organism>
<feature type="region of interest" description="Disordered" evidence="2">
    <location>
        <begin position="158"/>
        <end position="312"/>
    </location>
</feature>
<evidence type="ECO:0008006" key="6">
    <source>
        <dbReference type="Google" id="ProtNLM"/>
    </source>
</evidence>
<feature type="compositionally biased region" description="Basic residues" evidence="2">
    <location>
        <begin position="232"/>
        <end position="260"/>
    </location>
</feature>
<evidence type="ECO:0000259" key="4">
    <source>
        <dbReference type="PROSITE" id="PS51035"/>
    </source>
</evidence>
<feature type="domain" description="BAG" evidence="4">
    <location>
        <begin position="313"/>
        <end position="392"/>
    </location>
</feature>
<dbReference type="InterPro" id="IPR036533">
    <property type="entry name" value="BAG_dom_sf"/>
</dbReference>
<dbReference type="GO" id="GO:0005681">
    <property type="term" value="C:spliceosomal complex"/>
    <property type="evidence" value="ECO:0007669"/>
    <property type="project" value="TreeGrafter"/>
</dbReference>
<dbReference type="GO" id="GO:0048024">
    <property type="term" value="P:regulation of mRNA splicing, via spliceosome"/>
    <property type="evidence" value="ECO:0007669"/>
    <property type="project" value="TreeGrafter"/>
</dbReference>
<proteinExistence type="predicted"/>
<dbReference type="PANTHER" id="PTHR23148:SF0">
    <property type="entry name" value="SERINE_ARGININE REPETITIVE MATRIX PROTEIN 1"/>
    <property type="match status" value="1"/>
</dbReference>
<dbReference type="Gene3D" id="1.20.1390.10">
    <property type="entry name" value="PWI domain"/>
    <property type="match status" value="1"/>
</dbReference>
<feature type="compositionally biased region" description="Basic and acidic residues" evidence="2">
    <location>
        <begin position="219"/>
        <end position="231"/>
    </location>
</feature>
<sequence length="462" mass="52507">MSKQTMRMPFSRNVMSMGPGTKEKGKAKSAFPAELDTQVNMKKVNLEVIKPWITKRVTELLGGVEDEVLIGMIISYLEDTGIKPKEMMTALMSFLEKNTSLFMKELWSMLISAQESPDGIPVQLIVAKQEEQQRQQAEIARIQQSLQAKAQSIEQRVRGARVSRFSDAELPPPPPVPAGGVKPAEESKPKEVEMKEPAKDDRAQTKRRASRSRSRSPPRRVERSRSRSPDRHSRRRRSPSPRGSPPRRRTRSRSPPRRRERTPERRDRDRSRRDRRDEPDRSERDDRHKHRDRDHDRKSHKATDARDSEEHAAVKAIGATEKKVDTLEEQVLGRIEGGDAGIKEVEAVYEFLAQATEALDGLDAQNSDRVRSYRKKVITRINAIMDRVEVMKDIALKKKQGGKEAKKTEKPSLEDGKKKEAEKDDRGRSKSPSRSKGKSSSRSRSPSSGRSASESASEKDEK</sequence>
<feature type="compositionally biased region" description="Basic and acidic residues" evidence="2">
    <location>
        <begin position="293"/>
        <end position="312"/>
    </location>
</feature>
<keyword evidence="1" id="KW-0507">mRNA processing</keyword>
<dbReference type="GO" id="GO:0051087">
    <property type="term" value="F:protein-folding chaperone binding"/>
    <property type="evidence" value="ECO:0007669"/>
    <property type="project" value="InterPro"/>
</dbReference>
<feature type="compositionally biased region" description="Basic and acidic residues" evidence="2">
    <location>
        <begin position="261"/>
        <end position="286"/>
    </location>
</feature>
<evidence type="ECO:0000256" key="1">
    <source>
        <dbReference type="ARBA" id="ARBA00022664"/>
    </source>
</evidence>
<evidence type="ECO:0000256" key="2">
    <source>
        <dbReference type="SAM" id="MobiDB-lite"/>
    </source>
</evidence>
<feature type="compositionally biased region" description="Low complexity" evidence="2">
    <location>
        <begin position="442"/>
        <end position="455"/>
    </location>
</feature>
<dbReference type="GO" id="GO:0006397">
    <property type="term" value="P:mRNA processing"/>
    <property type="evidence" value="ECO:0007669"/>
    <property type="project" value="UniProtKB-KW"/>
</dbReference>
<dbReference type="Gene3D" id="1.20.58.120">
    <property type="entry name" value="BAG domain"/>
    <property type="match status" value="1"/>
</dbReference>
<dbReference type="Pfam" id="PF02179">
    <property type="entry name" value="BAG"/>
    <property type="match status" value="1"/>
</dbReference>